<dbReference type="PANTHER" id="PTHR17598:SF13">
    <property type="entry name" value="DNA POLYMERASE DELTA SUBUNIT 3"/>
    <property type="match status" value="1"/>
</dbReference>
<accession>A0A068WLH4</accession>
<feature type="compositionally biased region" description="Acidic residues" evidence="5">
    <location>
        <begin position="305"/>
        <end position="314"/>
    </location>
</feature>
<dbReference type="Proteomes" id="UP000492820">
    <property type="component" value="Unassembled WGS sequence"/>
</dbReference>
<evidence type="ECO:0000313" key="7">
    <source>
        <dbReference type="Proteomes" id="UP000492820"/>
    </source>
</evidence>
<dbReference type="GO" id="GO:1904161">
    <property type="term" value="P:DNA synthesis involved in UV-damage excision repair"/>
    <property type="evidence" value="ECO:0007669"/>
    <property type="project" value="TreeGrafter"/>
</dbReference>
<sequence length="412" mass="45923">MENEILSSVNQHFEDYDGIASYKSLSIAFGWSLEESQRNLGKYLRRHPHLHPVYCVSGFHTSSEGGWEYVVRLTKSVDNEADKDLINPTRYVYSLHRGKTTNSMALACFDKSLDQDPTVHPVLVSFPWQPCKCAVPDVKPQKASAGPSPAKQKLLKSSSTATAATTVAAPIQPAAPASKRLSIKRQMKSQMQSNLKFGTKKKSEPHKAPVEPESIPDPFADSEEDETYDDENLHTKRRRVVFSSDEKSVKEVLKNRGKIPPTSTSTKSLTTSRRHNKSPQKSKAAKSTTKDVEKGKRSKMKRDENGEEVDEDEEPFKLSLAKGVKPDRPSAADPSHNTRRRQVTKTFVDDDGFLVTEKIWENVEVNEDVAERPEPAIPSNSEPKAVPPPATKGVGSKPKKTRQATLISFFKK</sequence>
<evidence type="ECO:0000313" key="8">
    <source>
        <dbReference type="WBParaSite" id="EgrG_000533600"/>
    </source>
</evidence>
<dbReference type="GO" id="GO:0043625">
    <property type="term" value="C:delta DNA polymerase complex"/>
    <property type="evidence" value="ECO:0007669"/>
    <property type="project" value="InterPro"/>
</dbReference>
<evidence type="ECO:0000256" key="1">
    <source>
        <dbReference type="ARBA" id="ARBA00004123"/>
    </source>
</evidence>
<dbReference type="GO" id="GO:0006297">
    <property type="term" value="P:nucleotide-excision repair, DNA gap filling"/>
    <property type="evidence" value="ECO:0007669"/>
    <property type="project" value="TreeGrafter"/>
</dbReference>
<organism evidence="6">
    <name type="scientific">Echinococcus granulosus</name>
    <name type="common">Hydatid tapeworm</name>
    <dbReference type="NCBI Taxonomy" id="6210"/>
    <lineage>
        <taxon>Eukaryota</taxon>
        <taxon>Metazoa</taxon>
        <taxon>Spiralia</taxon>
        <taxon>Lophotrochozoa</taxon>
        <taxon>Platyhelminthes</taxon>
        <taxon>Cestoda</taxon>
        <taxon>Eucestoda</taxon>
        <taxon>Cyclophyllidea</taxon>
        <taxon>Taeniidae</taxon>
        <taxon>Echinococcus</taxon>
        <taxon>Echinococcus granulosus group</taxon>
    </lineage>
</organism>
<dbReference type="AlphaFoldDB" id="A0A068WLH4"/>
<reference evidence="6" key="2">
    <citation type="submission" date="2014-06" db="EMBL/GenBank/DDBJ databases">
        <authorList>
            <person name="Aslett M."/>
        </authorList>
    </citation>
    <scope>NUCLEOTIDE SEQUENCE</scope>
</reference>
<dbReference type="GO" id="GO:0003887">
    <property type="term" value="F:DNA-directed DNA polymerase activity"/>
    <property type="evidence" value="ECO:0007669"/>
    <property type="project" value="TreeGrafter"/>
</dbReference>
<dbReference type="GO" id="GO:0006271">
    <property type="term" value="P:DNA strand elongation involved in DNA replication"/>
    <property type="evidence" value="ECO:0007669"/>
    <property type="project" value="TreeGrafter"/>
</dbReference>
<feature type="region of interest" description="Disordered" evidence="5">
    <location>
        <begin position="137"/>
        <end position="157"/>
    </location>
</feature>
<feature type="compositionally biased region" description="Basic and acidic residues" evidence="5">
    <location>
        <begin position="244"/>
        <end position="254"/>
    </location>
</feature>
<feature type="region of interest" description="Disordered" evidence="5">
    <location>
        <begin position="175"/>
        <end position="344"/>
    </location>
</feature>
<dbReference type="Gene3D" id="3.90.1030.20">
    <property type="entry name" value="DNA polymerase delta, p66 (Cdc27) subunit, wHTH domain"/>
    <property type="match status" value="1"/>
</dbReference>
<comment type="subcellular location">
    <subcellularLocation>
        <location evidence="1">Nucleus</location>
    </subcellularLocation>
</comment>
<evidence type="ECO:0000256" key="4">
    <source>
        <dbReference type="ARBA" id="ARBA00023242"/>
    </source>
</evidence>
<name>A0A068WLH4_ECHGR</name>
<proteinExistence type="predicted"/>
<feature type="compositionally biased region" description="Low complexity" evidence="5">
    <location>
        <begin position="262"/>
        <end position="271"/>
    </location>
</feature>
<keyword evidence="4" id="KW-0539">Nucleus</keyword>
<keyword evidence="3" id="KW-0235">DNA replication</keyword>
<feature type="region of interest" description="Disordered" evidence="5">
    <location>
        <begin position="366"/>
        <end position="412"/>
    </location>
</feature>
<dbReference type="EMBL" id="LK028582">
    <property type="protein sequence ID" value="CDS20973.1"/>
    <property type="molecule type" value="Genomic_DNA"/>
</dbReference>
<feature type="compositionally biased region" description="Basic residues" evidence="5">
    <location>
        <begin position="272"/>
        <end position="284"/>
    </location>
</feature>
<feature type="compositionally biased region" description="Basic and acidic residues" evidence="5">
    <location>
        <begin position="201"/>
        <end position="210"/>
    </location>
</feature>
<dbReference type="InterPro" id="IPR019038">
    <property type="entry name" value="POLD3"/>
</dbReference>
<evidence type="ECO:0000256" key="3">
    <source>
        <dbReference type="ARBA" id="ARBA00022705"/>
    </source>
</evidence>
<reference evidence="8" key="3">
    <citation type="submission" date="2020-10" db="UniProtKB">
        <authorList>
            <consortium name="WormBaseParasite"/>
        </authorList>
    </citation>
    <scope>IDENTIFICATION</scope>
</reference>
<evidence type="ECO:0000313" key="6">
    <source>
        <dbReference type="EMBL" id="CDS20973.1"/>
    </source>
</evidence>
<evidence type="ECO:0000256" key="2">
    <source>
        <dbReference type="ARBA" id="ARBA00017589"/>
    </source>
</evidence>
<dbReference type="Pfam" id="PF09507">
    <property type="entry name" value="CDC27"/>
    <property type="match status" value="1"/>
</dbReference>
<protein>
    <recommendedName>
        <fullName evidence="2">DNA polymerase delta subunit 3</fullName>
    </recommendedName>
</protein>
<dbReference type="InterPro" id="IPR041913">
    <property type="entry name" value="POLD3_sf"/>
</dbReference>
<feature type="compositionally biased region" description="Acidic residues" evidence="5">
    <location>
        <begin position="220"/>
        <end position="230"/>
    </location>
</feature>
<dbReference type="WBParaSite" id="EgrG_000533600">
    <property type="protein sequence ID" value="EgrG_000533600"/>
    <property type="gene ID" value="EgrG_000533600"/>
</dbReference>
<reference evidence="6 7" key="1">
    <citation type="journal article" date="2013" name="Nature">
        <title>The genomes of four tapeworm species reveal adaptations to parasitism.</title>
        <authorList>
            <person name="Tsai I.J."/>
            <person name="Zarowiecki M."/>
            <person name="Holroyd N."/>
            <person name="Garciarrubio A."/>
            <person name="Sanchez-Flores A."/>
            <person name="Brooks K.L."/>
            <person name="Tracey A."/>
            <person name="Bobes R.J."/>
            <person name="Fragoso G."/>
            <person name="Sciutto E."/>
            <person name="Aslett M."/>
            <person name="Beasley H."/>
            <person name="Bennett H.M."/>
            <person name="Cai J."/>
            <person name="Camicia F."/>
            <person name="Clark R."/>
            <person name="Cucher M."/>
            <person name="De Silva N."/>
            <person name="Day T.A."/>
            <person name="Deplazes P."/>
            <person name="Estrada K."/>
            <person name="Fernandez C."/>
            <person name="Holland P.W."/>
            <person name="Hou J."/>
            <person name="Hu S."/>
            <person name="Huckvale T."/>
            <person name="Hung S.S."/>
            <person name="Kamenetzky L."/>
            <person name="Keane J.A."/>
            <person name="Kiss F."/>
            <person name="Koziol U."/>
            <person name="Lambert O."/>
            <person name="Liu K."/>
            <person name="Luo X."/>
            <person name="Luo Y."/>
            <person name="Macchiaroli N."/>
            <person name="Nichol S."/>
            <person name="Paps J."/>
            <person name="Parkinson J."/>
            <person name="Pouchkina-Stantcheva N."/>
            <person name="Riddiford N."/>
            <person name="Rosenzvit M."/>
            <person name="Salinas G."/>
            <person name="Wasmuth J.D."/>
            <person name="Zamanian M."/>
            <person name="Zheng Y."/>
            <person name="Cai X."/>
            <person name="Soberon X."/>
            <person name="Olson P.D."/>
            <person name="Laclette J.P."/>
            <person name="Brehm K."/>
            <person name="Berriman M."/>
            <person name="Garciarrubio A."/>
            <person name="Bobes R.J."/>
            <person name="Fragoso G."/>
            <person name="Sanchez-Flores A."/>
            <person name="Estrada K."/>
            <person name="Cevallos M.A."/>
            <person name="Morett E."/>
            <person name="Gonzalez V."/>
            <person name="Portillo T."/>
            <person name="Ochoa-Leyva A."/>
            <person name="Jose M.V."/>
            <person name="Sciutto E."/>
            <person name="Landa A."/>
            <person name="Jimenez L."/>
            <person name="Valdes V."/>
            <person name="Carrero J.C."/>
            <person name="Larralde C."/>
            <person name="Morales-Montor J."/>
            <person name="Limon-Lason J."/>
            <person name="Soberon X."/>
            <person name="Laclette J.P."/>
        </authorList>
    </citation>
    <scope>NUCLEOTIDE SEQUENCE [LARGE SCALE GENOMIC DNA]</scope>
</reference>
<gene>
    <name evidence="6" type="ORF">EgrG_000533600</name>
</gene>
<dbReference type="PANTHER" id="PTHR17598">
    <property type="entry name" value="DNA POLYMERASE DELTA SUBUNIT 3"/>
    <property type="match status" value="1"/>
</dbReference>
<evidence type="ECO:0000256" key="5">
    <source>
        <dbReference type="SAM" id="MobiDB-lite"/>
    </source>
</evidence>